<name>A0ABP0I5A6_9DINO</name>
<evidence type="ECO:0000313" key="4">
    <source>
        <dbReference type="EMBL" id="CAK8997766.1"/>
    </source>
</evidence>
<keyword evidence="3" id="KW-0732">Signal</keyword>
<keyword evidence="1" id="KW-0175">Coiled coil</keyword>
<dbReference type="Proteomes" id="UP001642484">
    <property type="component" value="Unassembled WGS sequence"/>
</dbReference>
<evidence type="ECO:0000256" key="3">
    <source>
        <dbReference type="SAM" id="SignalP"/>
    </source>
</evidence>
<sequence>MNLPWLVILLALPRTLGEFCDGPQYEARAPSLLQRRMGEDEKLIRQLQDTVLQMKEEMAEIKAMKEGEFHARDELSIAQAEHPPFLALLSKLQNQSSPLSSFCRAKPQASSSPSSPSSPSSNARLAQSNATMLSACAADHISLMEITPTGTSISCCPTSSVACAGCAAFSGGHCQKCEGGFVWRQSVCVACSSASEWASESGKACSQLSANECSDVPVKGQSSNQACCECGGGHVTPTPFEYPTARWSLSSELLLKPEPRTATRYTLDAQCELSQHNLTMDASSGEIRYVAGKEKPKEAFSFPCEVTAHQAPGISFTAVVTVAADAFSYRSSALLFGTQTETPLTTGSHWSSFSMACAPKIPWLSINAHTGELSSTHGQGGGVSVVEEKFYGQDGGICTVSAWRQGKMHQTAFVALKPRPWPLLQYELDSVAVSLGQELLPMKPKVPSGMGLMKPFTFSVACTVTGGLPSTSFTYDRLLHMGFVDGHSVLELDLDGELLIAPSDTLAEVFDQATQTALRKSLALQCRVVGLFPDPTLAPVETTLQVHIQDSICWVPQSLKGIGIVDPNAGSEQQCRTRCRLSALCANYRWESSTCFRYDGRSDGSPVMVNAKVTNCTDEGTCMQVQHPKWYLSGRYCPMGRDAQRGGTMYRREQVTPEDAVYLYKNRAGDGCSSGQWVLQKINGADYMEKALGSFELRGPVLDCVASSQVSFALDACPTKLLLGEEEDEGLPPLILDDPGTPEPSDYWLHPCDCAPPAWSTGAPVNAEKFEEQPAESQNDYIPSPFIIVSGQFVCPSRQLLPKIGIQFQTEEELLEPSDCEARCRDHSDCQFFWSGAQHGAATCRLFQGCDTLVREFSLEGELKALPRQRACRVADAELCWATSLRRSFLTMAFRSGSAAGNAVVPEVVPPPPVEPPASGMVAWFKSEHAGSTWKSSVGDWEGVAVRASAQRTVLAGYGADRPVAYVAGGSMAGFYFGTVLKRTFTLCSVTRYTGWHRGRILQTAEKNFLHGHWSEQVGVAHYDKWVTHTHRNRNFMDWLVMCGTNAAARIYDATMNVASDTAGDLGVEQTLVINNGAYNEVSDFGVMEVITWDRALSDAEMLTTVEYLQWKLKAGTFLEAEPRKPFRESNFVMSNPGGAHYSDNVQDQTFHLTLDNGYTVSLHGWTHTRDYAGFLRNQDGHATAQVTGLSPNEVYLYEIFSRDTSGHFNEVNLFSVNRGREATISQDIFDFPRAVGVATADAHGGLLFTFRRWQSHVHLSGLHISKIGHHSAPPKPADPPSAGMVAWFKSENAGSSWPSSVGHYEGVSTQTHSCARTVGAGYGADRPVTYVRGRASSGMSFGPVIKRTFTLCSVTRYDSTYESHRNRILQTTESNFLHGHWHGQVGVAHYNSNGWQTDTYRQHDSMDWLVFCGTNAAARIYDDIHNVATKTAGDLGMDQNLVINPHEGVAYIETSDFAVMEIITLDRALSDAEMLQAVNYLKWKLAAGSFLEAEHLSDYKEFNFVDHVTEVHQNLNDIAGQTFQINLKNGYSASLTGWTHTRDYAGFLRNAAGKATCTVKGLVPGAQYLYVVFARDTSGHFNYVNYVSVNHGREATMMQDAFPHPRFNGVTLANPRGEIVFEFTQVNVHVHFSSLAIAPVKRPYSALQLDSAVKSMAQALPAVEAGFTFIHLYQQCDTILLLGGMGVEHCGRPEYRAPDSHEWRHKRPLPGALGHGSVLMASCWTERYRLTSRGASLSGATAVVASERLQCISGRWYNSLSKENLQDFSCDSCVQVAAHGFAAYHLRREQELYYFNRMALSVYTELGMIKELSAQAKHRHCLEPLGQGPNMTVTASLACPANILAQVSSLSSPLNRHLRLLPEDLSGLSTPGQCLTARHAVGVARPGLAHAECSGSDEKQLLAPGELPSDMWNLHVEAEERTQDLHKAYSSYCGTSGALSNLDFGQVFAGDLATTTKCKFAPLVAFGTFKDSGIFRDKGRNDWPDWHHMMADHPVECENGEALTAFKLEIGPNTFQYECSKIGGLGSCFDYWTPQVEVKAFNQWPSNWVKTMRMLRTDCGENSVIAALHFEYSEGGKWARSRYRCCKAGGAPITFDPRGQVADLVSPFDGVYCPGDRDVSGRLRYVSSAGKALSFDRDTGKWCIGSDCSAVTSQDEPKELPGAVFDVVNVSDFDGEFLGAGVPGDGVKKLSLEEVLKLKPPKRPPQPPMPKLEVFKAEQPKYAAECLDYQNLWKEVSETFKNEEDETVTEISRLEAEPSTQDLPMPDYHPCEVAKSAGGIFGPIGGGDGSTAPENMMYSDWNDCMQGDIERDLISAEGGYHSAMSGFIQDMVEEGIGLICKAIPDVTIAPWASGWFRICDGAAELVGAIKKFSGPTSEFAFAKKEMEIQEEGYAACNPLQVGFARAFCDIHCVRDAVIRGDRSIIRNLELATKKTNNNLQKLVQWSVDAARTETGWLGEKLDYMHTISSAYLAHIYDLLRPDDGLAQRGALSAAELGAFAAELRRLGEGAAAGDALQRATAQEALQRFLDAPEANASTAAAFLGRLDSLQQTLQRAGRRGASKEQLLSRQTSSQARRLQRTARKQLSALGVYRIESQAAKEASQHLLSSQEHFALASLDKIWWKLREKLEKYLDVAELEVQSFQHSIEEMQHYVGCEASFTSLAASYTQSMHRMTRSHRLLKRTWREATLLMGELSSTLQDTEALKLFVKDQGCDSHLVKETMKQVRSALFGLALLQHRFAAAKLAAPGRVELQQAVRRIEDAYQAAHLRC</sequence>
<feature type="signal peptide" evidence="3">
    <location>
        <begin position="1"/>
        <end position="17"/>
    </location>
</feature>
<dbReference type="EMBL" id="CAXAMN010002113">
    <property type="protein sequence ID" value="CAK8997766.1"/>
    <property type="molecule type" value="Genomic_DNA"/>
</dbReference>
<feature type="region of interest" description="Disordered" evidence="2">
    <location>
        <begin position="99"/>
        <end position="124"/>
    </location>
</feature>
<feature type="chain" id="PRO_5047320423" evidence="3">
    <location>
        <begin position="18"/>
        <end position="2772"/>
    </location>
</feature>
<proteinExistence type="predicted"/>
<evidence type="ECO:0000313" key="5">
    <source>
        <dbReference type="Proteomes" id="UP001642484"/>
    </source>
</evidence>
<keyword evidence="5" id="KW-1185">Reference proteome</keyword>
<accession>A0ABP0I5A6</accession>
<reference evidence="4 5" key="1">
    <citation type="submission" date="2024-02" db="EMBL/GenBank/DDBJ databases">
        <authorList>
            <person name="Chen Y."/>
            <person name="Shah S."/>
            <person name="Dougan E. K."/>
            <person name="Thang M."/>
            <person name="Chan C."/>
        </authorList>
    </citation>
    <scope>NUCLEOTIDE SEQUENCE [LARGE SCALE GENOMIC DNA]</scope>
</reference>
<feature type="coiled-coil region" evidence="1">
    <location>
        <begin position="37"/>
        <end position="64"/>
    </location>
</feature>
<feature type="region of interest" description="Disordered" evidence="2">
    <location>
        <begin position="2558"/>
        <end position="2577"/>
    </location>
</feature>
<feature type="compositionally biased region" description="Low complexity" evidence="2">
    <location>
        <begin position="110"/>
        <end position="121"/>
    </location>
</feature>
<evidence type="ECO:0000256" key="2">
    <source>
        <dbReference type="SAM" id="MobiDB-lite"/>
    </source>
</evidence>
<organism evidence="4 5">
    <name type="scientific">Durusdinium trenchii</name>
    <dbReference type="NCBI Taxonomy" id="1381693"/>
    <lineage>
        <taxon>Eukaryota</taxon>
        <taxon>Sar</taxon>
        <taxon>Alveolata</taxon>
        <taxon>Dinophyceae</taxon>
        <taxon>Suessiales</taxon>
        <taxon>Symbiodiniaceae</taxon>
        <taxon>Durusdinium</taxon>
    </lineage>
</organism>
<protein>
    <submittedName>
        <fullName evidence="4">Uncharacterized protein</fullName>
    </submittedName>
</protein>
<feature type="compositionally biased region" description="Polar residues" evidence="2">
    <location>
        <begin position="2566"/>
        <end position="2577"/>
    </location>
</feature>
<comment type="caution">
    <text evidence="4">The sequence shown here is derived from an EMBL/GenBank/DDBJ whole genome shotgun (WGS) entry which is preliminary data.</text>
</comment>
<gene>
    <name evidence="4" type="ORF">CCMP2556_LOCUS4980</name>
</gene>
<evidence type="ECO:0000256" key="1">
    <source>
        <dbReference type="SAM" id="Coils"/>
    </source>
</evidence>